<dbReference type="Pfam" id="PF07355">
    <property type="entry name" value="GRDB"/>
    <property type="match status" value="1"/>
</dbReference>
<evidence type="ECO:0000313" key="3">
    <source>
        <dbReference type="EMBL" id="CAL84027.1"/>
    </source>
</evidence>
<dbReference type="AlphaFoldDB" id="A5I4Q5"/>
<dbReference type="KEGG" id="cbo:CBO2477"/>
<protein>
    <submittedName>
        <fullName evidence="3">Subunit of proline reductase</fullName>
    </submittedName>
</protein>
<sequence>MSLTITKGLQSEIFVPITPEPVWTPVTKELKDMTVAIATAAGVHLKKDKRFNLAGDFTYRLIPGDAKTSDMMVSHGGYDNSDVNKDINAMFPIDRLRELVDVGFIKAVAPTHIGFMGGGGNQQKFREETGPEVAKILKEEGVDAVLMTAGGTCHRSAVLVQRAIEKAGIPTIIIAALPPVVRQTGTPRAVAPRVPMGANAGEPNNVEMQTAIVKDTLEQLIKIPSAGKIVPLPYEYIAKV</sequence>
<dbReference type="Proteomes" id="UP000001986">
    <property type="component" value="Chromosome"/>
</dbReference>
<name>A5I4Q5_CLOBH</name>
<reference evidence="3 4" key="1">
    <citation type="journal article" date="2007" name="Genome Res.">
        <title>Genome sequence of a proteolytic (Group I) Clostridium botulinum strain Hall A and comparative analysis of the clostridial genomes.</title>
        <authorList>
            <person name="Sebaihia M."/>
            <person name="Peck M.W."/>
            <person name="Minton N.P."/>
            <person name="Thomson N.R."/>
            <person name="Holden M.T.G."/>
            <person name="Mitchell W.J."/>
            <person name="Carter A.T."/>
            <person name="Bentley S.D."/>
            <person name="Mason D.R."/>
            <person name="Crossman L."/>
            <person name="Paul C.J."/>
            <person name="Ivens A."/>
            <person name="Wells-Bennik M.H.J."/>
            <person name="Davis I.J."/>
            <person name="Cerdeno-Tarraga A.M."/>
            <person name="Churcher C."/>
            <person name="Quail M.A."/>
            <person name="Chillingworth T."/>
            <person name="Feltwell T."/>
            <person name="Fraser A."/>
            <person name="Goodhead I."/>
            <person name="Hance Z."/>
            <person name="Jagels K."/>
            <person name="Larke N."/>
            <person name="Maddison M."/>
            <person name="Moule S."/>
            <person name="Mungall K."/>
            <person name="Norbertczak H."/>
            <person name="Rabbinowitsch E."/>
            <person name="Sanders M."/>
            <person name="Simmonds M."/>
            <person name="White B."/>
            <person name="Whithead S."/>
            <person name="Parkhill J."/>
        </authorList>
    </citation>
    <scope>NUCLEOTIDE SEQUENCE [LARGE SCALE GENOMIC DNA]</scope>
    <source>
        <strain evidence="4">Hall / ATCC 3502 / NCTC 13319 / Type A [Sanger]</strain>
    </source>
</reference>
<dbReference type="GO" id="GO:0050002">
    <property type="term" value="F:D-proline reductase activity"/>
    <property type="evidence" value="ECO:0007669"/>
    <property type="project" value="InterPro"/>
</dbReference>
<evidence type="ECO:0000313" key="4">
    <source>
        <dbReference type="Proteomes" id="UP000001986"/>
    </source>
</evidence>
<dbReference type="HOGENOM" id="CLU_130293_0_0_9"/>
<evidence type="ECO:0000256" key="2">
    <source>
        <dbReference type="ARBA" id="ARBA00023002"/>
    </source>
</evidence>
<keyword evidence="4" id="KW-1185">Reference proteome</keyword>
<evidence type="ECO:0000256" key="1">
    <source>
        <dbReference type="ARBA" id="ARBA00022933"/>
    </source>
</evidence>
<proteinExistence type="predicted"/>
<dbReference type="EMBL" id="AM412317">
    <property type="protein sequence ID" value="CAL84027.1"/>
    <property type="molecule type" value="Genomic_DNA"/>
</dbReference>
<dbReference type="NCBIfam" id="TIGR04483">
    <property type="entry name" value="D_pro_red_PrdB"/>
    <property type="match status" value="1"/>
</dbReference>
<dbReference type="InterPro" id="IPR010187">
    <property type="entry name" value="Various_sel_PB"/>
</dbReference>
<organism evidence="3 4">
    <name type="scientific">Clostridium botulinum (strain Hall / ATCC 3502 / NCTC 13319 / Type A)</name>
    <dbReference type="NCBI Taxonomy" id="441771"/>
    <lineage>
        <taxon>Bacteria</taxon>
        <taxon>Bacillati</taxon>
        <taxon>Bacillota</taxon>
        <taxon>Clostridia</taxon>
        <taxon>Eubacteriales</taxon>
        <taxon>Clostridiaceae</taxon>
        <taxon>Clostridium</taxon>
    </lineage>
</organism>
<accession>A5I4Q5</accession>
<keyword evidence="2" id="KW-0560">Oxidoreductase</keyword>
<gene>
    <name evidence="3" type="primary">prdB2</name>
    <name evidence="3" type="ordered locus">CBO2477</name>
</gene>
<dbReference type="InterPro" id="IPR022787">
    <property type="entry name" value="D_pro_red_PrdB"/>
</dbReference>
<keyword evidence="1" id="KW-0712">Selenocysteine</keyword>